<name>A0ACB1B0R9_MELEN</name>
<reference evidence="1" key="1">
    <citation type="submission" date="2023-11" db="EMBL/GenBank/DDBJ databases">
        <authorList>
            <person name="Poullet M."/>
        </authorList>
    </citation>
    <scope>NUCLEOTIDE SEQUENCE</scope>
    <source>
        <strain evidence="1">E1834</strain>
    </source>
</reference>
<dbReference type="EMBL" id="CAVMJV010000145">
    <property type="protein sequence ID" value="CAK5112984.1"/>
    <property type="molecule type" value="Genomic_DNA"/>
</dbReference>
<sequence length="59" mass="6888">MNQGLLGNFILVILIFQFSKFSYLQMVRIFKQLNRSINMQVSLYPTNRLGAELKVSHNL</sequence>
<organism evidence="1 2">
    <name type="scientific">Meloidogyne enterolobii</name>
    <name type="common">Root-knot nematode worm</name>
    <name type="synonym">Meloidogyne mayaguensis</name>
    <dbReference type="NCBI Taxonomy" id="390850"/>
    <lineage>
        <taxon>Eukaryota</taxon>
        <taxon>Metazoa</taxon>
        <taxon>Ecdysozoa</taxon>
        <taxon>Nematoda</taxon>
        <taxon>Chromadorea</taxon>
        <taxon>Rhabditida</taxon>
        <taxon>Tylenchina</taxon>
        <taxon>Tylenchomorpha</taxon>
        <taxon>Tylenchoidea</taxon>
        <taxon>Meloidogynidae</taxon>
        <taxon>Meloidogyninae</taxon>
        <taxon>Meloidogyne</taxon>
    </lineage>
</organism>
<keyword evidence="2" id="KW-1185">Reference proteome</keyword>
<gene>
    <name evidence="1" type="ORF">MENTE1834_LOCUS45024</name>
</gene>
<protein>
    <submittedName>
        <fullName evidence="1">Uncharacterized protein</fullName>
    </submittedName>
</protein>
<proteinExistence type="predicted"/>
<dbReference type="Proteomes" id="UP001497535">
    <property type="component" value="Unassembled WGS sequence"/>
</dbReference>
<accession>A0ACB1B0R9</accession>
<evidence type="ECO:0000313" key="2">
    <source>
        <dbReference type="Proteomes" id="UP001497535"/>
    </source>
</evidence>
<evidence type="ECO:0000313" key="1">
    <source>
        <dbReference type="EMBL" id="CAK5112984.1"/>
    </source>
</evidence>
<comment type="caution">
    <text evidence="1">The sequence shown here is derived from an EMBL/GenBank/DDBJ whole genome shotgun (WGS) entry which is preliminary data.</text>
</comment>